<dbReference type="EMBL" id="MDCJ01000007">
    <property type="protein sequence ID" value="ODS04984.1"/>
    <property type="molecule type" value="Genomic_DNA"/>
</dbReference>
<accession>A0A1E3WGQ7</accession>
<comment type="caution">
    <text evidence="1">The sequence shown here is derived from an EMBL/GenBank/DDBJ whole genome shotgun (WGS) entry which is preliminary data.</text>
</comment>
<sequence length="70" mass="8067">MDLYEVERLLSQQGVNLSNIKILPALVVDNEVVFVGKQGRNQLSFTKDVRNKINEIQQSPNKNRMKVKKL</sequence>
<name>A0A1E3WGQ7_9VIBR</name>
<reference evidence="1 2" key="1">
    <citation type="submission" date="2016-08" db="EMBL/GenBank/DDBJ databases">
        <title>Genome sequencing of Vibrio scophthalmi strain FP3289, an isolated from Paralichthys olivaceus.</title>
        <authorList>
            <person name="Han H.-J."/>
        </authorList>
    </citation>
    <scope>NUCLEOTIDE SEQUENCE [LARGE SCALE GENOMIC DNA]</scope>
    <source>
        <strain evidence="1 2">FP3289</strain>
    </source>
</reference>
<organism evidence="1 2">
    <name type="scientific">Vibrio scophthalmi</name>
    <dbReference type="NCBI Taxonomy" id="45658"/>
    <lineage>
        <taxon>Bacteria</taxon>
        <taxon>Pseudomonadati</taxon>
        <taxon>Pseudomonadota</taxon>
        <taxon>Gammaproteobacteria</taxon>
        <taxon>Vibrionales</taxon>
        <taxon>Vibrionaceae</taxon>
        <taxon>Vibrio</taxon>
    </lineage>
</organism>
<proteinExistence type="predicted"/>
<dbReference type="AlphaFoldDB" id="A0A1E3WGQ7"/>
<evidence type="ECO:0000313" key="1">
    <source>
        <dbReference type="EMBL" id="ODS04984.1"/>
    </source>
</evidence>
<gene>
    <name evidence="1" type="ORF">VSF3289_04124</name>
</gene>
<evidence type="ECO:0000313" key="2">
    <source>
        <dbReference type="Proteomes" id="UP000095131"/>
    </source>
</evidence>
<dbReference type="Proteomes" id="UP000095131">
    <property type="component" value="Unassembled WGS sequence"/>
</dbReference>
<protein>
    <submittedName>
        <fullName evidence="1">Uncharacterized protein</fullName>
    </submittedName>
</protein>
<dbReference type="RefSeq" id="WP_069448011.1">
    <property type="nucleotide sequence ID" value="NZ_CP195090.1"/>
</dbReference>